<keyword evidence="3 9" id="KW-0813">Transport</keyword>
<dbReference type="STRING" id="463014.BAU07_19445"/>
<dbReference type="InterPro" id="IPR035906">
    <property type="entry name" value="MetI-like_sf"/>
</dbReference>
<dbReference type="GO" id="GO:0043190">
    <property type="term" value="C:ATP-binding cassette (ABC) transporter complex"/>
    <property type="evidence" value="ECO:0007669"/>
    <property type="project" value="InterPro"/>
</dbReference>
<dbReference type="InterPro" id="IPR043429">
    <property type="entry name" value="ArtM/GltK/GlnP/TcyL/YhdX-like"/>
</dbReference>
<keyword evidence="6" id="KW-0029">Amino-acid transport</keyword>
<accession>A0A193GM24</accession>
<reference evidence="11 12" key="1">
    <citation type="submission" date="2016-06" db="EMBL/GenBank/DDBJ databases">
        <title>Complete genome sequences of Bordetella bronchialis and Bordetella flabilis.</title>
        <authorList>
            <person name="LiPuma J.J."/>
            <person name="Spilker T."/>
        </authorList>
    </citation>
    <scope>NUCLEOTIDE SEQUENCE [LARGE SCALE GENOMIC DNA]</scope>
    <source>
        <strain evidence="11 12">AU10664</strain>
    </source>
</reference>
<evidence type="ECO:0000259" key="10">
    <source>
        <dbReference type="PROSITE" id="PS50928"/>
    </source>
</evidence>
<dbReference type="PROSITE" id="PS50928">
    <property type="entry name" value="ABC_TM1"/>
    <property type="match status" value="1"/>
</dbReference>
<evidence type="ECO:0000256" key="4">
    <source>
        <dbReference type="ARBA" id="ARBA00022475"/>
    </source>
</evidence>
<evidence type="ECO:0000256" key="7">
    <source>
        <dbReference type="ARBA" id="ARBA00022989"/>
    </source>
</evidence>
<dbReference type="SUPFAM" id="SSF161098">
    <property type="entry name" value="MetI-like"/>
    <property type="match status" value="1"/>
</dbReference>
<dbReference type="PANTHER" id="PTHR30614">
    <property type="entry name" value="MEMBRANE COMPONENT OF AMINO ACID ABC TRANSPORTER"/>
    <property type="match status" value="1"/>
</dbReference>
<dbReference type="Proteomes" id="UP000091926">
    <property type="component" value="Chromosome"/>
</dbReference>
<feature type="domain" description="ABC transmembrane type-1" evidence="10">
    <location>
        <begin position="21"/>
        <end position="211"/>
    </location>
</feature>
<evidence type="ECO:0000256" key="3">
    <source>
        <dbReference type="ARBA" id="ARBA00022448"/>
    </source>
</evidence>
<dbReference type="OrthoDB" id="7026155at2"/>
<keyword evidence="5 9" id="KW-0812">Transmembrane</keyword>
<evidence type="ECO:0000256" key="8">
    <source>
        <dbReference type="ARBA" id="ARBA00023136"/>
    </source>
</evidence>
<evidence type="ECO:0000256" key="9">
    <source>
        <dbReference type="RuleBase" id="RU363032"/>
    </source>
</evidence>
<dbReference type="Pfam" id="PF00528">
    <property type="entry name" value="BPD_transp_1"/>
    <property type="match status" value="1"/>
</dbReference>
<sequence length="237" mass="25071">MNATTLPERLTAYLPVLLHGAGYTVLVSLVAILSGFFLGAALLGMSQTRGGRGVLPGLVALYVSFFRGTPLLVQLLMMFYLPSAAGMDLPPLWVAMLAMGLNSAAFQCEILRAGLAAVPAGQVEAALSFGIAPRHVFHYVQLPQLARAVWPAVVSEAIDVVKNSAIVSVIAVSDLARGARQIVAGNYRPLEVYMTTGLSYLVMTALIFALGSWIGARLRTGRRASAGVTTRVAINKT</sequence>
<dbReference type="PANTHER" id="PTHR30614:SF0">
    <property type="entry name" value="L-CYSTINE TRANSPORT SYSTEM PERMEASE PROTEIN TCYL"/>
    <property type="match status" value="1"/>
</dbReference>
<evidence type="ECO:0000256" key="6">
    <source>
        <dbReference type="ARBA" id="ARBA00022970"/>
    </source>
</evidence>
<keyword evidence="8 9" id="KW-0472">Membrane</keyword>
<evidence type="ECO:0000256" key="2">
    <source>
        <dbReference type="ARBA" id="ARBA00010072"/>
    </source>
</evidence>
<evidence type="ECO:0000313" key="11">
    <source>
        <dbReference type="EMBL" id="ANN80623.1"/>
    </source>
</evidence>
<keyword evidence="7 9" id="KW-1133">Transmembrane helix</keyword>
<evidence type="ECO:0000256" key="1">
    <source>
        <dbReference type="ARBA" id="ARBA00004429"/>
    </source>
</evidence>
<keyword evidence="12" id="KW-1185">Reference proteome</keyword>
<dbReference type="AlphaFoldDB" id="A0A193GM24"/>
<name>A0A193GM24_9BORD</name>
<evidence type="ECO:0000256" key="5">
    <source>
        <dbReference type="ARBA" id="ARBA00022692"/>
    </source>
</evidence>
<dbReference type="Gene3D" id="1.10.3720.10">
    <property type="entry name" value="MetI-like"/>
    <property type="match status" value="1"/>
</dbReference>
<comment type="similarity">
    <text evidence="2">Belongs to the binding-protein-dependent transport system permease family. HisMQ subfamily.</text>
</comment>
<dbReference type="InterPro" id="IPR000515">
    <property type="entry name" value="MetI-like"/>
</dbReference>
<dbReference type="GO" id="GO:0022857">
    <property type="term" value="F:transmembrane transporter activity"/>
    <property type="evidence" value="ECO:0007669"/>
    <property type="project" value="InterPro"/>
</dbReference>
<protein>
    <recommendedName>
        <fullName evidence="10">ABC transmembrane type-1 domain-containing protein</fullName>
    </recommendedName>
</protein>
<proteinExistence type="inferred from homology"/>
<dbReference type="EMBL" id="CP016172">
    <property type="protein sequence ID" value="ANN80623.1"/>
    <property type="molecule type" value="Genomic_DNA"/>
</dbReference>
<dbReference type="CDD" id="cd06261">
    <property type="entry name" value="TM_PBP2"/>
    <property type="match status" value="1"/>
</dbReference>
<organism evidence="11 12">
    <name type="scientific">Bordetella flabilis</name>
    <dbReference type="NCBI Taxonomy" id="463014"/>
    <lineage>
        <taxon>Bacteria</taxon>
        <taxon>Pseudomonadati</taxon>
        <taxon>Pseudomonadota</taxon>
        <taxon>Betaproteobacteria</taxon>
        <taxon>Burkholderiales</taxon>
        <taxon>Alcaligenaceae</taxon>
        <taxon>Bordetella</taxon>
    </lineage>
</organism>
<evidence type="ECO:0000313" key="12">
    <source>
        <dbReference type="Proteomes" id="UP000091926"/>
    </source>
</evidence>
<dbReference type="NCBIfam" id="TIGR01726">
    <property type="entry name" value="HEQRo_perm_3TM"/>
    <property type="match status" value="1"/>
</dbReference>
<dbReference type="InterPro" id="IPR010065">
    <property type="entry name" value="AA_ABC_transptr_permease_3TM"/>
</dbReference>
<feature type="transmembrane region" description="Helical" evidence="9">
    <location>
        <begin position="197"/>
        <end position="216"/>
    </location>
</feature>
<dbReference type="KEGG" id="bfz:BAU07_19445"/>
<feature type="transmembrane region" description="Helical" evidence="9">
    <location>
        <begin position="55"/>
        <end position="81"/>
    </location>
</feature>
<feature type="transmembrane region" description="Helical" evidence="9">
    <location>
        <begin position="20"/>
        <end position="43"/>
    </location>
</feature>
<comment type="subcellular location">
    <subcellularLocation>
        <location evidence="1">Cell inner membrane</location>
        <topology evidence="1">Multi-pass membrane protein</topology>
    </subcellularLocation>
    <subcellularLocation>
        <location evidence="9">Cell membrane</location>
        <topology evidence="9">Multi-pass membrane protein</topology>
    </subcellularLocation>
</comment>
<keyword evidence="4" id="KW-1003">Cell membrane</keyword>
<dbReference type="GO" id="GO:0006865">
    <property type="term" value="P:amino acid transport"/>
    <property type="evidence" value="ECO:0007669"/>
    <property type="project" value="UniProtKB-KW"/>
</dbReference>
<gene>
    <name evidence="11" type="ORF">BAU07_19445</name>
</gene>